<evidence type="ECO:0000256" key="3">
    <source>
        <dbReference type="ARBA" id="ARBA00023125"/>
    </source>
</evidence>
<dbReference type="AlphaFoldDB" id="A0A0R2LCN8"/>
<dbReference type="SUPFAM" id="SSF100950">
    <property type="entry name" value="NagB/RpiA/CoA transferase-like"/>
    <property type="match status" value="1"/>
</dbReference>
<name>A0A0R2LCN8_9LACO</name>
<dbReference type="PANTHER" id="PTHR34294:SF1">
    <property type="entry name" value="TRANSCRIPTIONAL REGULATOR LSRR"/>
    <property type="match status" value="1"/>
</dbReference>
<dbReference type="InterPro" id="IPR007324">
    <property type="entry name" value="Sugar-bd_dom_put"/>
</dbReference>
<keyword evidence="4" id="KW-0804">Transcription</keyword>
<sequence length="315" mass="34969">MEKRYGPKKLNQSLKVAQLFYEENMDQSKIAEKLNLSRPTVSRLLKIAYETGIVRIEIHDPSIGTEDLATELSKKYGIKILVVPSNYNGEISNINAIGAYAADYLTKLIKPNDVVGLGWGKTIHSLTTHLERHVVPNVQVVQIKGSASIQNENTYAYESINELANSLGTSAHYLPLPTIFDTKMTKDIVQQDKFINNILELGKKANIAVFTVGTVRKNALLFQMGYLDEKKKQYLRENAVGDIVSRFIDKEGSIVDKELNDRTVGIELDDLKQKGHSILIAGGILKAAATNAALIKKYANEAILDTTLAQELLKL</sequence>
<protein>
    <submittedName>
        <fullName evidence="6">Deoxyribonucleoside regulator</fullName>
    </submittedName>
</protein>
<dbReference type="InterPro" id="IPR051054">
    <property type="entry name" value="SorC_transcr_regulators"/>
</dbReference>
<evidence type="ECO:0000259" key="5">
    <source>
        <dbReference type="Pfam" id="PF04198"/>
    </source>
</evidence>
<dbReference type="Gene3D" id="3.40.50.1360">
    <property type="match status" value="1"/>
</dbReference>
<dbReference type="Pfam" id="PF04198">
    <property type="entry name" value="Sugar-bind"/>
    <property type="match status" value="1"/>
</dbReference>
<dbReference type="InterPro" id="IPR037171">
    <property type="entry name" value="NagB/RpiA_transferase-like"/>
</dbReference>
<accession>A0A0R2LCN8</accession>
<gene>
    <name evidence="6" type="ORF">IV66_GL001576</name>
</gene>
<organism evidence="6 7">
    <name type="scientific">Ligilactobacillus pobuzihii</name>
    <dbReference type="NCBI Taxonomy" id="449659"/>
    <lineage>
        <taxon>Bacteria</taxon>
        <taxon>Bacillati</taxon>
        <taxon>Bacillota</taxon>
        <taxon>Bacilli</taxon>
        <taxon>Lactobacillales</taxon>
        <taxon>Lactobacillaceae</taxon>
        <taxon>Ligilactobacillus</taxon>
    </lineage>
</organism>
<evidence type="ECO:0000256" key="1">
    <source>
        <dbReference type="ARBA" id="ARBA00010466"/>
    </source>
</evidence>
<dbReference type="SUPFAM" id="SSF46689">
    <property type="entry name" value="Homeodomain-like"/>
    <property type="match status" value="1"/>
</dbReference>
<dbReference type="Proteomes" id="UP000051886">
    <property type="component" value="Unassembled WGS sequence"/>
</dbReference>
<dbReference type="Gene3D" id="1.10.10.60">
    <property type="entry name" value="Homeodomain-like"/>
    <property type="match status" value="1"/>
</dbReference>
<comment type="caution">
    <text evidence="6">The sequence shown here is derived from an EMBL/GenBank/DDBJ whole genome shotgun (WGS) entry which is preliminary data.</text>
</comment>
<dbReference type="GO" id="GO:0030246">
    <property type="term" value="F:carbohydrate binding"/>
    <property type="evidence" value="ECO:0007669"/>
    <property type="project" value="InterPro"/>
</dbReference>
<feature type="domain" description="Sugar-binding" evidence="5">
    <location>
        <begin position="63"/>
        <end position="314"/>
    </location>
</feature>
<proteinExistence type="inferred from homology"/>
<dbReference type="STRING" id="449659.IV66_GL001576"/>
<evidence type="ECO:0000256" key="2">
    <source>
        <dbReference type="ARBA" id="ARBA00023015"/>
    </source>
</evidence>
<dbReference type="GO" id="GO:0003677">
    <property type="term" value="F:DNA binding"/>
    <property type="evidence" value="ECO:0007669"/>
    <property type="project" value="UniProtKB-KW"/>
</dbReference>
<evidence type="ECO:0000313" key="6">
    <source>
        <dbReference type="EMBL" id="KRN99571.1"/>
    </source>
</evidence>
<dbReference type="EMBL" id="JQCN01000031">
    <property type="protein sequence ID" value="KRN99571.1"/>
    <property type="molecule type" value="Genomic_DNA"/>
</dbReference>
<keyword evidence="7" id="KW-1185">Reference proteome</keyword>
<reference evidence="6 7" key="1">
    <citation type="journal article" date="2015" name="Genome Announc.">
        <title>Expanding the biotechnology potential of lactobacilli through comparative genomics of 213 strains and associated genera.</title>
        <authorList>
            <person name="Sun Z."/>
            <person name="Harris H.M."/>
            <person name="McCann A."/>
            <person name="Guo C."/>
            <person name="Argimon S."/>
            <person name="Zhang W."/>
            <person name="Yang X."/>
            <person name="Jeffery I.B."/>
            <person name="Cooney J.C."/>
            <person name="Kagawa T.F."/>
            <person name="Liu W."/>
            <person name="Song Y."/>
            <person name="Salvetti E."/>
            <person name="Wrobel A."/>
            <person name="Rasinkangas P."/>
            <person name="Parkhill J."/>
            <person name="Rea M.C."/>
            <person name="O'Sullivan O."/>
            <person name="Ritari J."/>
            <person name="Douillard F.P."/>
            <person name="Paul Ross R."/>
            <person name="Yang R."/>
            <person name="Briner A.E."/>
            <person name="Felis G.E."/>
            <person name="de Vos W.M."/>
            <person name="Barrangou R."/>
            <person name="Klaenhammer T.R."/>
            <person name="Caufield P.W."/>
            <person name="Cui Y."/>
            <person name="Zhang H."/>
            <person name="O'Toole P.W."/>
        </authorList>
    </citation>
    <scope>NUCLEOTIDE SEQUENCE [LARGE SCALE GENOMIC DNA]</scope>
    <source>
        <strain evidence="6 7">NBRC 103219</strain>
    </source>
</reference>
<evidence type="ECO:0000256" key="4">
    <source>
        <dbReference type="ARBA" id="ARBA00023163"/>
    </source>
</evidence>
<dbReference type="OrthoDB" id="58802at2"/>
<dbReference type="PANTHER" id="PTHR34294">
    <property type="entry name" value="TRANSCRIPTIONAL REGULATOR-RELATED"/>
    <property type="match status" value="1"/>
</dbReference>
<keyword evidence="2" id="KW-0805">Transcription regulation</keyword>
<dbReference type="RefSeq" id="WP_017868724.1">
    <property type="nucleotide sequence ID" value="NZ_BJYB01000012.1"/>
</dbReference>
<dbReference type="InterPro" id="IPR009057">
    <property type="entry name" value="Homeodomain-like_sf"/>
</dbReference>
<keyword evidence="3" id="KW-0238">DNA-binding</keyword>
<evidence type="ECO:0000313" key="7">
    <source>
        <dbReference type="Proteomes" id="UP000051886"/>
    </source>
</evidence>
<dbReference type="PATRIC" id="fig|449659.4.peg.1604"/>
<comment type="similarity">
    <text evidence="1">Belongs to the SorC transcriptional regulatory family.</text>
</comment>